<keyword evidence="3 7" id="KW-1133">Transmembrane helix</keyword>
<reference evidence="8 9" key="1">
    <citation type="submission" date="2017-02" db="EMBL/GenBank/DDBJ databases">
        <authorList>
            <person name="Peterson S.W."/>
        </authorList>
    </citation>
    <scope>NUCLEOTIDE SEQUENCE [LARGE SCALE GENOMIC DNA]</scope>
    <source>
        <strain evidence="8 9">CECT 9027</strain>
    </source>
</reference>
<comment type="function">
    <text evidence="7">Functions as a peptidoglycan terminase that cleaves nascent peptidoglycan strands endolytically to terminate their elongation.</text>
</comment>
<evidence type="ECO:0000256" key="7">
    <source>
        <dbReference type="HAMAP-Rule" id="MF_02065"/>
    </source>
</evidence>
<evidence type="ECO:0000256" key="1">
    <source>
        <dbReference type="ARBA" id="ARBA00022475"/>
    </source>
</evidence>
<dbReference type="EMBL" id="FUFT01000001">
    <property type="protein sequence ID" value="SJL82471.1"/>
    <property type="molecule type" value="Genomic_DNA"/>
</dbReference>
<keyword evidence="1 7" id="KW-1003">Cell membrane</keyword>
<dbReference type="PANTHER" id="PTHR30518">
    <property type="entry name" value="ENDOLYTIC MUREIN TRANSGLYCOSYLASE"/>
    <property type="match status" value="1"/>
</dbReference>
<keyword evidence="7" id="KW-0997">Cell inner membrane</keyword>
<evidence type="ECO:0000256" key="2">
    <source>
        <dbReference type="ARBA" id="ARBA00022692"/>
    </source>
</evidence>
<dbReference type="Gene3D" id="3.30.160.60">
    <property type="entry name" value="Classic Zinc Finger"/>
    <property type="match status" value="2"/>
</dbReference>
<protein>
    <recommendedName>
        <fullName evidence="7">Endolytic murein transglycosylase</fullName>
        <ecNumber evidence="7">4.2.2.29</ecNumber>
    </recommendedName>
    <alternativeName>
        <fullName evidence="7">Peptidoglycan lytic transglycosylase</fullName>
    </alternativeName>
    <alternativeName>
        <fullName evidence="7">Peptidoglycan polymerization terminase</fullName>
    </alternativeName>
</protein>
<dbReference type="InterPro" id="IPR003770">
    <property type="entry name" value="MLTG-like"/>
</dbReference>
<dbReference type="HAMAP" id="MF_02065">
    <property type="entry name" value="MltG"/>
    <property type="match status" value="1"/>
</dbReference>
<dbReference type="FunFam" id="3.30.160.60:FF:000242">
    <property type="entry name" value="Endolytic murein transglycosylase"/>
    <property type="match status" value="1"/>
</dbReference>
<dbReference type="GO" id="GO:0008932">
    <property type="term" value="F:lytic endotransglycosylase activity"/>
    <property type="evidence" value="ECO:0007669"/>
    <property type="project" value="UniProtKB-UniRule"/>
</dbReference>
<gene>
    <name evidence="7" type="primary">mltG</name>
    <name evidence="8" type="ORF">VPAL9027_00400</name>
</gene>
<dbReference type="OrthoDB" id="9814591at2"/>
<dbReference type="PANTHER" id="PTHR30518:SF2">
    <property type="entry name" value="ENDOLYTIC MUREIN TRANSGLYCOSYLASE"/>
    <property type="match status" value="1"/>
</dbReference>
<dbReference type="STRING" id="1918946.VPAL9027_00400"/>
<dbReference type="Pfam" id="PF02618">
    <property type="entry name" value="YceG"/>
    <property type="match status" value="1"/>
</dbReference>
<evidence type="ECO:0000256" key="5">
    <source>
        <dbReference type="ARBA" id="ARBA00023239"/>
    </source>
</evidence>
<organism evidence="8 9">
    <name type="scientific">Vibrio palustris</name>
    <dbReference type="NCBI Taxonomy" id="1918946"/>
    <lineage>
        <taxon>Bacteria</taxon>
        <taxon>Pseudomonadati</taxon>
        <taxon>Pseudomonadota</taxon>
        <taxon>Gammaproteobacteria</taxon>
        <taxon>Vibrionales</taxon>
        <taxon>Vibrionaceae</taxon>
        <taxon>Vibrio</taxon>
    </lineage>
</organism>
<keyword evidence="4 7" id="KW-0472">Membrane</keyword>
<keyword evidence="9" id="KW-1185">Reference proteome</keyword>
<keyword evidence="2 7" id="KW-0812">Transmembrane</keyword>
<keyword evidence="6 7" id="KW-0961">Cell wall biogenesis/degradation</keyword>
<dbReference type="Proteomes" id="UP000189475">
    <property type="component" value="Unassembled WGS sequence"/>
</dbReference>
<comment type="similarity">
    <text evidence="7">Belongs to the transglycosylase MltG family.</text>
</comment>
<dbReference type="GO" id="GO:0005886">
    <property type="term" value="C:plasma membrane"/>
    <property type="evidence" value="ECO:0007669"/>
    <property type="project" value="UniProtKB-UniRule"/>
</dbReference>
<dbReference type="AlphaFoldDB" id="A0A1R4B0N7"/>
<sequence length="337" mass="38027">MLKKILILVVALAVLIGAGFGYVIHGVDRYLNQPLNIEQNQLVTVPFGTNINRAMDILVDKKWVQPSSLARFVRRLHPELVSIKAGTYQLTPSMTLKTALEHIVSGKEHQFAVTFVEGSRFSEWRDILANNSYLKHTITGMSEADIATKLGIQHSKLEGLFLAETYHFTAGKSDIAILRRAHNKLMTYLDAQWQERDESLPLKSPYQALTLASIIEKETALASERQRVSSVFVNRLNKHMRLQTDPTVIYGMGDNYHGNIRKRDLHRATPYNTYVIHGLPPTPIAMVGKNAIDAALHPEKSDYLYFVASGDGGHVFSKTLTQHNRAVRAYLRKLRNK</sequence>
<proteinExistence type="inferred from homology"/>
<name>A0A1R4B0N7_9VIBR</name>
<evidence type="ECO:0000313" key="8">
    <source>
        <dbReference type="EMBL" id="SJL82471.1"/>
    </source>
</evidence>
<keyword evidence="5 7" id="KW-0456">Lyase</keyword>
<comment type="catalytic activity">
    <reaction evidence="7">
        <text>a peptidoglycan chain = a peptidoglycan chain with N-acetyl-1,6-anhydromuramyl-[peptide] at the reducing end + a peptidoglycan chain with N-acetylglucosamine at the non-reducing end.</text>
        <dbReference type="EC" id="4.2.2.29"/>
    </reaction>
</comment>
<dbReference type="NCBIfam" id="TIGR00247">
    <property type="entry name" value="endolytic transglycosylase MltG"/>
    <property type="match status" value="1"/>
</dbReference>
<accession>A0A1R4B0N7</accession>
<dbReference type="EC" id="4.2.2.29" evidence="7"/>
<dbReference type="GO" id="GO:0071555">
    <property type="term" value="P:cell wall organization"/>
    <property type="evidence" value="ECO:0007669"/>
    <property type="project" value="UniProtKB-KW"/>
</dbReference>
<dbReference type="GO" id="GO:0009252">
    <property type="term" value="P:peptidoglycan biosynthetic process"/>
    <property type="evidence" value="ECO:0007669"/>
    <property type="project" value="UniProtKB-UniRule"/>
</dbReference>
<dbReference type="RefSeq" id="WP_077311778.1">
    <property type="nucleotide sequence ID" value="NZ_AP024887.1"/>
</dbReference>
<evidence type="ECO:0000313" key="9">
    <source>
        <dbReference type="Proteomes" id="UP000189475"/>
    </source>
</evidence>
<evidence type="ECO:0000256" key="3">
    <source>
        <dbReference type="ARBA" id="ARBA00022989"/>
    </source>
</evidence>
<dbReference type="CDD" id="cd08010">
    <property type="entry name" value="MltG_like"/>
    <property type="match status" value="1"/>
</dbReference>
<evidence type="ECO:0000256" key="4">
    <source>
        <dbReference type="ARBA" id="ARBA00023136"/>
    </source>
</evidence>
<feature type="site" description="Important for catalytic activity" evidence="7">
    <location>
        <position position="218"/>
    </location>
</feature>
<evidence type="ECO:0000256" key="6">
    <source>
        <dbReference type="ARBA" id="ARBA00023316"/>
    </source>
</evidence>